<protein>
    <submittedName>
        <fullName evidence="1">15544_t:CDS:1</fullName>
    </submittedName>
</protein>
<dbReference type="EMBL" id="CAJVPU010013556">
    <property type="protein sequence ID" value="CAG8633516.1"/>
    <property type="molecule type" value="Genomic_DNA"/>
</dbReference>
<dbReference type="Proteomes" id="UP000789702">
    <property type="component" value="Unassembled WGS sequence"/>
</dbReference>
<evidence type="ECO:0000313" key="1">
    <source>
        <dbReference type="EMBL" id="CAG8633516.1"/>
    </source>
</evidence>
<proteinExistence type="predicted"/>
<accession>A0ACA9N524</accession>
<feature type="non-terminal residue" evidence="1">
    <location>
        <position position="1"/>
    </location>
</feature>
<sequence length="106" mass="12240">AGLLVVASFFDPNSGVPKSTYYKEIAKILETIIIQNSTLFQIEFCYSSIKDAINLKSYLERYNMQETLLKIENSNIQEQIILLRKAPHFPSDIFPNEQIIQTLKKK</sequence>
<organism evidence="1 2">
    <name type="scientific">Dentiscutata heterogama</name>
    <dbReference type="NCBI Taxonomy" id="1316150"/>
    <lineage>
        <taxon>Eukaryota</taxon>
        <taxon>Fungi</taxon>
        <taxon>Fungi incertae sedis</taxon>
        <taxon>Mucoromycota</taxon>
        <taxon>Glomeromycotina</taxon>
        <taxon>Glomeromycetes</taxon>
        <taxon>Diversisporales</taxon>
        <taxon>Gigasporaceae</taxon>
        <taxon>Dentiscutata</taxon>
    </lineage>
</organism>
<evidence type="ECO:0000313" key="2">
    <source>
        <dbReference type="Proteomes" id="UP000789702"/>
    </source>
</evidence>
<name>A0ACA9N524_9GLOM</name>
<gene>
    <name evidence="1" type="ORF">DHETER_LOCUS8500</name>
</gene>
<keyword evidence="2" id="KW-1185">Reference proteome</keyword>
<comment type="caution">
    <text evidence="1">The sequence shown here is derived from an EMBL/GenBank/DDBJ whole genome shotgun (WGS) entry which is preliminary data.</text>
</comment>
<reference evidence="1" key="1">
    <citation type="submission" date="2021-06" db="EMBL/GenBank/DDBJ databases">
        <authorList>
            <person name="Kallberg Y."/>
            <person name="Tangrot J."/>
            <person name="Rosling A."/>
        </authorList>
    </citation>
    <scope>NUCLEOTIDE SEQUENCE</scope>
    <source>
        <strain evidence="1">IL203A</strain>
    </source>
</reference>